<name>A0A6V8HFZ5_TALPI</name>
<sequence length="507" mass="56612">MAEEKEPESQSQTRYLIRQPLALQWFDNGKLVKRCEQERQAGRFELFLDLLYVAILANFAESLAEDVTGVKLVKYILILAPSWHVWSDLRELMNSFYNDDLLQRILILWIMAVLIVYGNNAPLVDEEISAMRSTVGAYMVARMTANSAHLFYSFSSYHHRAQQRLWFVMSSLALLVYIPLYFESVSLRNKIAVAAVAEVLEEGIWMFCYSPIAKRMLRARYTTAVDIAHEIDRFAAFYIIALGEFLYTIIVGSPAAVGFNLSLLRAVWTLVIAFCLNWMYVHNDCSIDYTHPIRHSVGRAFTWVSLHLPLIASLLAGGHVAAASAKSSYDSNTGSSSSDSGSHSSEKRSTASSGETQPFDDGQHWLLCASLGVGLFVLYAMALLYSSSDGDCHFILPKHYRIIMRPVVGLILVLLPLAKSLNLTETLSVIMALVVFCLIWENVTSLQKGAKIWEVWRDTEYPEGGNRAHKHGGGGGVVMEDNREGNAELGRGSEGTENEDQNDGVKG</sequence>
<feature type="transmembrane region" description="Helical" evidence="2">
    <location>
        <begin position="194"/>
        <end position="213"/>
    </location>
</feature>
<dbReference type="InterPro" id="IPR010640">
    <property type="entry name" value="Low_temperature_requirement_A"/>
</dbReference>
<keyword evidence="4" id="KW-1185">Reference proteome</keyword>
<keyword evidence="2" id="KW-0812">Transmembrane</keyword>
<dbReference type="PANTHER" id="PTHR36840">
    <property type="entry name" value="BLL5714 PROTEIN"/>
    <property type="match status" value="1"/>
</dbReference>
<keyword evidence="2" id="KW-1133">Transmembrane helix</keyword>
<feature type="transmembrane region" description="Helical" evidence="2">
    <location>
        <begin position="399"/>
        <end position="417"/>
    </location>
</feature>
<feature type="transmembrane region" description="Helical" evidence="2">
    <location>
        <begin position="164"/>
        <end position="182"/>
    </location>
</feature>
<gene>
    <name evidence="3" type="ORF">TCE0_034r11852</name>
</gene>
<feature type="region of interest" description="Disordered" evidence="1">
    <location>
        <begin position="327"/>
        <end position="356"/>
    </location>
</feature>
<feature type="transmembrane region" description="Helical" evidence="2">
    <location>
        <begin position="101"/>
        <end position="118"/>
    </location>
</feature>
<dbReference type="AlphaFoldDB" id="A0A6V8HFZ5"/>
<feature type="region of interest" description="Disordered" evidence="1">
    <location>
        <begin position="464"/>
        <end position="507"/>
    </location>
</feature>
<feature type="transmembrane region" description="Helical" evidence="2">
    <location>
        <begin position="263"/>
        <end position="281"/>
    </location>
</feature>
<feature type="transmembrane region" description="Helical" evidence="2">
    <location>
        <begin position="234"/>
        <end position="257"/>
    </location>
</feature>
<evidence type="ECO:0008006" key="5">
    <source>
        <dbReference type="Google" id="ProtNLM"/>
    </source>
</evidence>
<keyword evidence="2" id="KW-0472">Membrane</keyword>
<feature type="compositionally biased region" description="Low complexity" evidence="1">
    <location>
        <begin position="327"/>
        <end position="343"/>
    </location>
</feature>
<comment type="caution">
    <text evidence="3">The sequence shown here is derived from an EMBL/GenBank/DDBJ whole genome shotgun (WGS) entry which is preliminary data.</text>
</comment>
<dbReference type="Proteomes" id="UP000053095">
    <property type="component" value="Unassembled WGS sequence"/>
</dbReference>
<accession>A0A6V8HFZ5</accession>
<feature type="transmembrane region" description="Helical" evidence="2">
    <location>
        <begin position="364"/>
        <end position="387"/>
    </location>
</feature>
<evidence type="ECO:0000313" key="4">
    <source>
        <dbReference type="Proteomes" id="UP000053095"/>
    </source>
</evidence>
<dbReference type="PANTHER" id="PTHR36840:SF1">
    <property type="entry name" value="BLL5714 PROTEIN"/>
    <property type="match status" value="1"/>
</dbReference>
<feature type="compositionally biased region" description="Acidic residues" evidence="1">
    <location>
        <begin position="496"/>
        <end position="507"/>
    </location>
</feature>
<feature type="transmembrane region" description="Helical" evidence="2">
    <location>
        <begin position="301"/>
        <end position="322"/>
    </location>
</feature>
<dbReference type="EMBL" id="DF933830">
    <property type="protein sequence ID" value="GAM39916.1"/>
    <property type="molecule type" value="Genomic_DNA"/>
</dbReference>
<reference evidence="4" key="1">
    <citation type="journal article" date="2015" name="Genome Announc.">
        <title>Draft genome sequence of Talaromyces cellulolyticus strain Y-94, a source of lignocellulosic biomass-degrading enzymes.</title>
        <authorList>
            <person name="Fujii T."/>
            <person name="Koike H."/>
            <person name="Sawayama S."/>
            <person name="Yano S."/>
            <person name="Inoue H."/>
        </authorList>
    </citation>
    <scope>NUCLEOTIDE SEQUENCE [LARGE SCALE GENOMIC DNA]</scope>
    <source>
        <strain evidence="4">Y-94</strain>
    </source>
</reference>
<dbReference type="Pfam" id="PF06772">
    <property type="entry name" value="LtrA"/>
    <property type="match status" value="1"/>
</dbReference>
<protein>
    <recommendedName>
        <fullName evidence="5">Low temperature requirement A</fullName>
    </recommendedName>
</protein>
<evidence type="ECO:0000256" key="2">
    <source>
        <dbReference type="SAM" id="Phobius"/>
    </source>
</evidence>
<evidence type="ECO:0000256" key="1">
    <source>
        <dbReference type="SAM" id="MobiDB-lite"/>
    </source>
</evidence>
<evidence type="ECO:0000313" key="3">
    <source>
        <dbReference type="EMBL" id="GAM39916.1"/>
    </source>
</evidence>
<proteinExistence type="predicted"/>
<feature type="transmembrane region" description="Helical" evidence="2">
    <location>
        <begin position="423"/>
        <end position="443"/>
    </location>
</feature>
<organism evidence="3 4">
    <name type="scientific">Talaromyces pinophilus</name>
    <name type="common">Penicillium pinophilum</name>
    <dbReference type="NCBI Taxonomy" id="128442"/>
    <lineage>
        <taxon>Eukaryota</taxon>
        <taxon>Fungi</taxon>
        <taxon>Dikarya</taxon>
        <taxon>Ascomycota</taxon>
        <taxon>Pezizomycotina</taxon>
        <taxon>Eurotiomycetes</taxon>
        <taxon>Eurotiomycetidae</taxon>
        <taxon>Eurotiales</taxon>
        <taxon>Trichocomaceae</taxon>
        <taxon>Talaromyces</taxon>
        <taxon>Talaromyces sect. Talaromyces</taxon>
    </lineage>
</organism>